<dbReference type="Proteomes" id="UP000004994">
    <property type="component" value="Chromosome 5"/>
</dbReference>
<evidence type="ECO:0000313" key="1">
    <source>
        <dbReference type="EnsemblPlants" id="Solyc05g012735.1.1"/>
    </source>
</evidence>
<organism evidence="1">
    <name type="scientific">Solanum lycopersicum</name>
    <name type="common">Tomato</name>
    <name type="synonym">Lycopersicon esculentum</name>
    <dbReference type="NCBI Taxonomy" id="4081"/>
    <lineage>
        <taxon>Eukaryota</taxon>
        <taxon>Viridiplantae</taxon>
        <taxon>Streptophyta</taxon>
        <taxon>Embryophyta</taxon>
        <taxon>Tracheophyta</taxon>
        <taxon>Spermatophyta</taxon>
        <taxon>Magnoliopsida</taxon>
        <taxon>eudicotyledons</taxon>
        <taxon>Gunneridae</taxon>
        <taxon>Pentapetalae</taxon>
        <taxon>asterids</taxon>
        <taxon>lamiids</taxon>
        <taxon>Solanales</taxon>
        <taxon>Solanaceae</taxon>
        <taxon>Solanoideae</taxon>
        <taxon>Solaneae</taxon>
        <taxon>Solanum</taxon>
        <taxon>Solanum subgen. Lycopersicon</taxon>
    </lineage>
</organism>
<name>A0A3Q7GGU6_SOLLC</name>
<dbReference type="EnsemblPlants" id="Solyc05g012735.1.1">
    <property type="protein sequence ID" value="Solyc05g012735.1.1"/>
    <property type="gene ID" value="Solyc05g012735.1"/>
</dbReference>
<dbReference type="Gramene" id="Solyc05g012735.1.1">
    <property type="protein sequence ID" value="Solyc05g012735.1.1"/>
    <property type="gene ID" value="Solyc05g012735.1"/>
</dbReference>
<protein>
    <submittedName>
        <fullName evidence="1">Uncharacterized protein</fullName>
    </submittedName>
</protein>
<accession>A0A3Q7GGU6</accession>
<reference evidence="1" key="2">
    <citation type="submission" date="2019-01" db="UniProtKB">
        <authorList>
            <consortium name="EnsemblPlants"/>
        </authorList>
    </citation>
    <scope>IDENTIFICATION</scope>
    <source>
        <strain evidence="1">cv. Heinz 1706</strain>
    </source>
</reference>
<dbReference type="AlphaFoldDB" id="A0A3Q7GGU6"/>
<reference evidence="1" key="1">
    <citation type="journal article" date="2012" name="Nature">
        <title>The tomato genome sequence provides insights into fleshy fruit evolution.</title>
        <authorList>
            <consortium name="Tomato Genome Consortium"/>
        </authorList>
    </citation>
    <scope>NUCLEOTIDE SEQUENCE [LARGE SCALE GENOMIC DNA]</scope>
    <source>
        <strain evidence="1">cv. Heinz 1706</strain>
    </source>
</reference>
<keyword evidence="2" id="KW-1185">Reference proteome</keyword>
<proteinExistence type="predicted"/>
<sequence>MASHNPHRACGTQSHNPSPFADMLTLKSIKVISCKETLVESAKDIWKTQVEDVQNCDFKLDIAIESVQVSTRC</sequence>
<dbReference type="InParanoid" id="A0A3Q7GGU6"/>
<evidence type="ECO:0000313" key="2">
    <source>
        <dbReference type="Proteomes" id="UP000004994"/>
    </source>
</evidence>